<gene>
    <name evidence="1" type="ORF">OESDEN_01078</name>
</gene>
<protein>
    <submittedName>
        <fullName evidence="1">Uncharacterized protein</fullName>
    </submittedName>
</protein>
<proteinExistence type="predicted"/>
<accession>A0A0B1TSV8</accession>
<dbReference type="EMBL" id="KN549259">
    <property type="protein sequence ID" value="KHJ98932.1"/>
    <property type="molecule type" value="Genomic_DNA"/>
</dbReference>
<sequence>MILLDGLSRYWSNSNSFNGCYGQKIMGGMNPSENSTVNNGVLYSKIYLGSKKTLEQMGLIVEFGYIDTKWNPADVGTRGITAREFSTQISIQKCPIYQRDE</sequence>
<reference evidence="1 2" key="1">
    <citation type="submission" date="2014-03" db="EMBL/GenBank/DDBJ databases">
        <title>Draft genome of the hookworm Oesophagostomum dentatum.</title>
        <authorList>
            <person name="Mitreva M."/>
        </authorList>
    </citation>
    <scope>NUCLEOTIDE SEQUENCE [LARGE SCALE GENOMIC DNA]</scope>
    <source>
        <strain evidence="1 2">OD-Hann</strain>
    </source>
</reference>
<organism evidence="1 2">
    <name type="scientific">Oesophagostomum dentatum</name>
    <name type="common">Nodular worm</name>
    <dbReference type="NCBI Taxonomy" id="61180"/>
    <lineage>
        <taxon>Eukaryota</taxon>
        <taxon>Metazoa</taxon>
        <taxon>Ecdysozoa</taxon>
        <taxon>Nematoda</taxon>
        <taxon>Chromadorea</taxon>
        <taxon>Rhabditida</taxon>
        <taxon>Rhabditina</taxon>
        <taxon>Rhabditomorpha</taxon>
        <taxon>Strongyloidea</taxon>
        <taxon>Strongylidae</taxon>
        <taxon>Oesophagostomum</taxon>
    </lineage>
</organism>
<evidence type="ECO:0000313" key="1">
    <source>
        <dbReference type="EMBL" id="KHJ98932.1"/>
    </source>
</evidence>
<dbReference type="Proteomes" id="UP000053660">
    <property type="component" value="Unassembled WGS sequence"/>
</dbReference>
<dbReference type="AlphaFoldDB" id="A0A0B1TSV8"/>
<keyword evidence="2" id="KW-1185">Reference proteome</keyword>
<evidence type="ECO:0000313" key="2">
    <source>
        <dbReference type="Proteomes" id="UP000053660"/>
    </source>
</evidence>
<dbReference type="OrthoDB" id="10610709at2759"/>
<name>A0A0B1TSV8_OESDE</name>